<dbReference type="EMBL" id="KZ345140">
    <property type="protein sequence ID" value="PIO75465.1"/>
    <property type="molecule type" value="Genomic_DNA"/>
</dbReference>
<reference evidence="2 3" key="1">
    <citation type="submission" date="2015-09" db="EMBL/GenBank/DDBJ databases">
        <title>Draft genome of the parasitic nematode Teladorsagia circumcincta isolate WARC Sus (inbred).</title>
        <authorList>
            <person name="Mitreva M."/>
        </authorList>
    </citation>
    <scope>NUCLEOTIDE SEQUENCE [LARGE SCALE GENOMIC DNA]</scope>
    <source>
        <strain evidence="2 3">S</strain>
    </source>
</reference>
<feature type="region of interest" description="Disordered" evidence="1">
    <location>
        <begin position="33"/>
        <end position="107"/>
    </location>
</feature>
<protein>
    <submittedName>
        <fullName evidence="2">30S ribosomal protein S6 domain protein</fullName>
    </submittedName>
</protein>
<keyword evidence="2" id="KW-0687">Ribonucleoprotein</keyword>
<evidence type="ECO:0000313" key="2">
    <source>
        <dbReference type="EMBL" id="PIO75465.1"/>
    </source>
</evidence>
<feature type="compositionally biased region" description="Basic and acidic residues" evidence="1">
    <location>
        <begin position="33"/>
        <end position="85"/>
    </location>
</feature>
<sequence length="107" mass="12085">MSSLLVLRELSIPEKGSTTKEITKVVNTKILQEGKTREKKEDTEETREKSEDMKVTREVKEAATETREVKEAATETLEKKGDMTKKGPLQSLVAPRPVLSQLGRRMN</sequence>
<organism evidence="2 3">
    <name type="scientific">Teladorsagia circumcincta</name>
    <name type="common">Brown stomach worm</name>
    <name type="synonym">Ostertagia circumcincta</name>
    <dbReference type="NCBI Taxonomy" id="45464"/>
    <lineage>
        <taxon>Eukaryota</taxon>
        <taxon>Metazoa</taxon>
        <taxon>Ecdysozoa</taxon>
        <taxon>Nematoda</taxon>
        <taxon>Chromadorea</taxon>
        <taxon>Rhabditida</taxon>
        <taxon>Rhabditina</taxon>
        <taxon>Rhabditomorpha</taxon>
        <taxon>Strongyloidea</taxon>
        <taxon>Trichostrongylidae</taxon>
        <taxon>Teladorsagia</taxon>
    </lineage>
</organism>
<keyword evidence="3" id="KW-1185">Reference proteome</keyword>
<evidence type="ECO:0000256" key="1">
    <source>
        <dbReference type="SAM" id="MobiDB-lite"/>
    </source>
</evidence>
<evidence type="ECO:0000313" key="3">
    <source>
        <dbReference type="Proteomes" id="UP000230423"/>
    </source>
</evidence>
<gene>
    <name evidence="2" type="ORF">TELCIR_02489</name>
</gene>
<accession>A0A2G9UZ12</accession>
<name>A0A2G9UZ12_TELCI</name>
<proteinExistence type="predicted"/>
<dbReference type="Proteomes" id="UP000230423">
    <property type="component" value="Unassembled WGS sequence"/>
</dbReference>
<dbReference type="AlphaFoldDB" id="A0A2G9UZ12"/>
<dbReference type="GO" id="GO:0005840">
    <property type="term" value="C:ribosome"/>
    <property type="evidence" value="ECO:0007669"/>
    <property type="project" value="UniProtKB-KW"/>
</dbReference>
<keyword evidence="2" id="KW-0689">Ribosomal protein</keyword>